<dbReference type="PANTHER" id="PTHR40274:SF3">
    <property type="entry name" value="VIRGINIAMYCIN B LYASE"/>
    <property type="match status" value="1"/>
</dbReference>
<evidence type="ECO:0000313" key="3">
    <source>
        <dbReference type="Proteomes" id="UP000653493"/>
    </source>
</evidence>
<dbReference type="Gene3D" id="2.130.10.10">
    <property type="entry name" value="YVTN repeat-like/Quinoprotein amine dehydrogenase"/>
    <property type="match status" value="2"/>
</dbReference>
<dbReference type="PANTHER" id="PTHR40274">
    <property type="entry name" value="VIRGINIAMYCIN B LYASE"/>
    <property type="match status" value="1"/>
</dbReference>
<reference evidence="2" key="2">
    <citation type="submission" date="2020-09" db="EMBL/GenBank/DDBJ databases">
        <authorList>
            <person name="Sun Q."/>
            <person name="Ohkuma M."/>
        </authorList>
    </citation>
    <scope>NUCLEOTIDE SEQUENCE</scope>
    <source>
        <strain evidence="2">JCM 4234</strain>
    </source>
</reference>
<dbReference type="Proteomes" id="UP000653493">
    <property type="component" value="Unassembled WGS sequence"/>
</dbReference>
<organism evidence="2 3">
    <name type="scientific">Streptomyces griseoviridis</name>
    <dbReference type="NCBI Taxonomy" id="45398"/>
    <lineage>
        <taxon>Bacteria</taxon>
        <taxon>Bacillati</taxon>
        <taxon>Actinomycetota</taxon>
        <taxon>Actinomycetes</taxon>
        <taxon>Kitasatosporales</taxon>
        <taxon>Streptomycetaceae</taxon>
        <taxon>Streptomyces</taxon>
    </lineage>
</organism>
<keyword evidence="2" id="KW-0456">Lyase</keyword>
<feature type="region of interest" description="Disordered" evidence="1">
    <location>
        <begin position="1"/>
        <end position="21"/>
    </location>
</feature>
<dbReference type="SUPFAM" id="SSF63829">
    <property type="entry name" value="Calcium-dependent phosphotriesterase"/>
    <property type="match status" value="1"/>
</dbReference>
<keyword evidence="3" id="KW-1185">Reference proteome</keyword>
<dbReference type="InterPro" id="IPR015943">
    <property type="entry name" value="WD40/YVTN_repeat-like_dom_sf"/>
</dbReference>
<dbReference type="EMBL" id="BMSL01000004">
    <property type="protein sequence ID" value="GGS31284.1"/>
    <property type="molecule type" value="Genomic_DNA"/>
</dbReference>
<dbReference type="InterPro" id="IPR051344">
    <property type="entry name" value="Vgb"/>
</dbReference>
<evidence type="ECO:0000256" key="1">
    <source>
        <dbReference type="SAM" id="MobiDB-lite"/>
    </source>
</evidence>
<protein>
    <submittedName>
        <fullName evidence="2">Virginiamycin B lyase</fullName>
    </submittedName>
</protein>
<dbReference type="GO" id="GO:0016829">
    <property type="term" value="F:lyase activity"/>
    <property type="evidence" value="ECO:0007669"/>
    <property type="project" value="UniProtKB-KW"/>
</dbReference>
<dbReference type="AlphaFoldDB" id="A0A918LCX9"/>
<dbReference type="Pfam" id="PF24684">
    <property type="entry name" value="Vgb_lyase"/>
    <property type="match status" value="1"/>
</dbReference>
<sequence>MPTERSGAGADAPARPGDPSPACVTTVVPVPGDGPYAVAVAADGALWVTLARSGELARIKDGEPARRHPAGGVSARPTVVAPGPGARTMWVTQFLGDAITGIDTVDGRTVRVPLDRGAGPFGIAAGPDGAMWFTELTADRVGRLPHPGPALDGRPPAVETFPLPVRAAGAAGITAGADGAMWFALSQADAIGRVGTDGSVRLHRLPTPGARPVDITAAPDGTLWFTENGVGRIGRITGDGQVDEVALPGGAATRPHGVAAAADGGCWFTAWGTRRIGRVTPAGRVRTYELPPGVSEPHGIVTAGTDTVWTATESGELVRLTPR</sequence>
<gene>
    <name evidence="2" type="primary">vgb</name>
    <name evidence="2" type="ORF">GCM10010238_20420</name>
</gene>
<reference evidence="2" key="1">
    <citation type="journal article" date="2014" name="Int. J. Syst. Evol. Microbiol.">
        <title>Complete genome sequence of Corynebacterium casei LMG S-19264T (=DSM 44701T), isolated from a smear-ripened cheese.</title>
        <authorList>
            <consortium name="US DOE Joint Genome Institute (JGI-PGF)"/>
            <person name="Walter F."/>
            <person name="Albersmeier A."/>
            <person name="Kalinowski J."/>
            <person name="Ruckert C."/>
        </authorList>
    </citation>
    <scope>NUCLEOTIDE SEQUENCE</scope>
    <source>
        <strain evidence="2">JCM 4234</strain>
    </source>
</reference>
<name>A0A918LCX9_STRGD</name>
<evidence type="ECO:0000313" key="2">
    <source>
        <dbReference type="EMBL" id="GGS31284.1"/>
    </source>
</evidence>
<comment type="caution">
    <text evidence="2">The sequence shown here is derived from an EMBL/GenBank/DDBJ whole genome shotgun (WGS) entry which is preliminary data.</text>
</comment>
<dbReference type="GO" id="GO:0030288">
    <property type="term" value="C:outer membrane-bounded periplasmic space"/>
    <property type="evidence" value="ECO:0007669"/>
    <property type="project" value="TreeGrafter"/>
</dbReference>
<accession>A0A918LCX9</accession>
<proteinExistence type="predicted"/>